<name>A0A1Q9ERN3_SYMMI</name>
<feature type="signal peptide" evidence="3">
    <location>
        <begin position="1"/>
        <end position="17"/>
    </location>
</feature>
<dbReference type="AlphaFoldDB" id="A0A1Q9ERN3"/>
<keyword evidence="1" id="KW-0175">Coiled coil</keyword>
<accession>A0A1Q9ERN3</accession>
<evidence type="ECO:0000256" key="1">
    <source>
        <dbReference type="SAM" id="Coils"/>
    </source>
</evidence>
<dbReference type="CDD" id="cd00590">
    <property type="entry name" value="RRM_SF"/>
    <property type="match status" value="1"/>
</dbReference>
<sequence length="745" mass="82741">MAAVGAAAAMAAGGAIAFIAYQTDCCCYASTTSVVPVKKRPSTATSLTGEASCYIAGALTSHRRHITLVGDLLMYGTAPGLAEGSIHLQGANVELRDSEIRILRNGELAMSIVLENDDEADFWADRLSAAAFMCESLPKLISMHNRQRNEEFAAENKQISKMLSLKCRQFSEVEQKANDYEQVAGERSQEVRELQEKIATFADRAAEKEEEVRRARQEVEEEKRRLRTDRMHIESKVASATAEAASRRNEVAELYTEVINAETMAEEKEKLLKKMERAHLEKSHQMEEVQKRLLTMQKLLEQSEAKVVSRAITKGGVFFAEITALLDVGELATVVGPARRNRQEALKDCLELRKVAAKCTEDSKLLQVKKRKEELEEITWTVKDLGGRLLDGAEGPPPGFKPPSWMPSSVQGPPLGYVSPGKYREPVKPAAKEENSVYGFKTKKLVVECPDADVRELAPGGGDWESKAKVALQQAFKRFGPVLEVRLGFQSDDGQKVGCVRFASAKAVELAMGKSSRGWIAVADKHVRIRQPSADKEELRKFAAPRHEAPALEAPPSKKKLRPNERFASKQKAEAEDEPEAEPAKPAEPKPPPPTAPTPEPAPPPEPDRPTPLAADAESSAEDREVAKGEEEIAREMAGLLSKPFSQQKKALKAVRARWHPDKNPDSVEVATRVFQFIQAHDLILFLAGPAKDEWLQHHGEMQFGRSRREDNKEVKAQLAGLFPRRPITKDTERHGVGQWLRFWR</sequence>
<dbReference type="Proteomes" id="UP000186817">
    <property type="component" value="Unassembled WGS sequence"/>
</dbReference>
<dbReference type="InterPro" id="IPR036869">
    <property type="entry name" value="J_dom_sf"/>
</dbReference>
<dbReference type="Gene3D" id="1.10.287.110">
    <property type="entry name" value="DnaJ domain"/>
    <property type="match status" value="1"/>
</dbReference>
<dbReference type="EMBL" id="LSRX01000085">
    <property type="protein sequence ID" value="OLQ10076.1"/>
    <property type="molecule type" value="Genomic_DNA"/>
</dbReference>
<evidence type="ECO:0000313" key="4">
    <source>
        <dbReference type="EMBL" id="OLQ10076.1"/>
    </source>
</evidence>
<feature type="compositionally biased region" description="Basic and acidic residues" evidence="2">
    <location>
        <begin position="533"/>
        <end position="550"/>
    </location>
</feature>
<evidence type="ECO:0000256" key="3">
    <source>
        <dbReference type="SAM" id="SignalP"/>
    </source>
</evidence>
<feature type="coiled-coil region" evidence="1">
    <location>
        <begin position="177"/>
        <end position="306"/>
    </location>
</feature>
<feature type="region of interest" description="Disordered" evidence="2">
    <location>
        <begin position="532"/>
        <end position="628"/>
    </location>
</feature>
<organism evidence="4 5">
    <name type="scientific">Symbiodinium microadriaticum</name>
    <name type="common">Dinoflagellate</name>
    <name type="synonym">Zooxanthella microadriatica</name>
    <dbReference type="NCBI Taxonomy" id="2951"/>
    <lineage>
        <taxon>Eukaryota</taxon>
        <taxon>Sar</taxon>
        <taxon>Alveolata</taxon>
        <taxon>Dinophyceae</taxon>
        <taxon>Suessiales</taxon>
        <taxon>Symbiodiniaceae</taxon>
        <taxon>Symbiodinium</taxon>
    </lineage>
</organism>
<proteinExistence type="predicted"/>
<keyword evidence="5" id="KW-1185">Reference proteome</keyword>
<comment type="caution">
    <text evidence="4">The sequence shown here is derived from an EMBL/GenBank/DDBJ whole genome shotgun (WGS) entry which is preliminary data.</text>
</comment>
<feature type="compositionally biased region" description="Basic and acidic residues" evidence="2">
    <location>
        <begin position="562"/>
        <end position="574"/>
    </location>
</feature>
<dbReference type="OrthoDB" id="430407at2759"/>
<protein>
    <submittedName>
        <fullName evidence="4">Uncharacterized protein</fullName>
    </submittedName>
</protein>
<evidence type="ECO:0000313" key="5">
    <source>
        <dbReference type="Proteomes" id="UP000186817"/>
    </source>
</evidence>
<feature type="compositionally biased region" description="Pro residues" evidence="2">
    <location>
        <begin position="589"/>
        <end position="605"/>
    </location>
</feature>
<evidence type="ECO:0000256" key="2">
    <source>
        <dbReference type="SAM" id="MobiDB-lite"/>
    </source>
</evidence>
<keyword evidence="3" id="KW-0732">Signal</keyword>
<gene>
    <name evidence="4" type="ORF">AK812_SmicGene6275</name>
</gene>
<feature type="chain" id="PRO_5012435286" evidence="3">
    <location>
        <begin position="18"/>
        <end position="745"/>
    </location>
</feature>
<reference evidence="4 5" key="1">
    <citation type="submission" date="2016-02" db="EMBL/GenBank/DDBJ databases">
        <title>Genome analysis of coral dinoflagellate symbionts highlights evolutionary adaptations to a symbiotic lifestyle.</title>
        <authorList>
            <person name="Aranda M."/>
            <person name="Li Y."/>
            <person name="Liew Y.J."/>
            <person name="Baumgarten S."/>
            <person name="Simakov O."/>
            <person name="Wilson M."/>
            <person name="Piel J."/>
            <person name="Ashoor H."/>
            <person name="Bougouffa S."/>
            <person name="Bajic V.B."/>
            <person name="Ryu T."/>
            <person name="Ravasi T."/>
            <person name="Bayer T."/>
            <person name="Micklem G."/>
            <person name="Kim H."/>
            <person name="Bhak J."/>
            <person name="Lajeunesse T.C."/>
            <person name="Voolstra C.R."/>
        </authorList>
    </citation>
    <scope>NUCLEOTIDE SEQUENCE [LARGE SCALE GENOMIC DNA]</scope>
    <source>
        <strain evidence="4 5">CCMP2467</strain>
    </source>
</reference>